<evidence type="ECO:0008006" key="5">
    <source>
        <dbReference type="Google" id="ProtNLM"/>
    </source>
</evidence>
<comment type="caution">
    <text evidence="3">The sequence shown here is derived from an EMBL/GenBank/DDBJ whole genome shotgun (WGS) entry which is preliminary data.</text>
</comment>
<feature type="domain" description="HEPN AbiJ-N-terminal" evidence="1">
    <location>
        <begin position="5"/>
        <end position="171"/>
    </location>
</feature>
<feature type="domain" description="DUF7014" evidence="2">
    <location>
        <begin position="186"/>
        <end position="315"/>
    </location>
</feature>
<dbReference type="EMBL" id="JACJPY010000002">
    <property type="protein sequence ID" value="MBD2148768.1"/>
    <property type="molecule type" value="Genomic_DNA"/>
</dbReference>
<evidence type="ECO:0000259" key="2">
    <source>
        <dbReference type="Pfam" id="PF22809"/>
    </source>
</evidence>
<accession>A0A926UQ94</accession>
<organism evidence="3 4">
    <name type="scientific">Pseudanabaena cinerea FACHB-1277</name>
    <dbReference type="NCBI Taxonomy" id="2949581"/>
    <lineage>
        <taxon>Bacteria</taxon>
        <taxon>Bacillati</taxon>
        <taxon>Cyanobacteriota</taxon>
        <taxon>Cyanophyceae</taxon>
        <taxon>Pseudanabaenales</taxon>
        <taxon>Pseudanabaenaceae</taxon>
        <taxon>Pseudanabaena</taxon>
        <taxon>Pseudanabaena cinerea</taxon>
    </lineage>
</organism>
<dbReference type="InterPro" id="IPR049503">
    <property type="entry name" value="AbiJ_NTD4"/>
</dbReference>
<evidence type="ECO:0000313" key="4">
    <source>
        <dbReference type="Proteomes" id="UP000631421"/>
    </source>
</evidence>
<dbReference type="RefSeq" id="WP_190349106.1">
    <property type="nucleotide sequence ID" value="NZ_JACJPY010000002.1"/>
</dbReference>
<dbReference type="InterPro" id="IPR054280">
    <property type="entry name" value="DUF7014"/>
</dbReference>
<evidence type="ECO:0000313" key="3">
    <source>
        <dbReference type="EMBL" id="MBD2148768.1"/>
    </source>
</evidence>
<sequence>MAIIDIYSKRKKAAELSDQAEIYQYTSLPIQFRRQVIYIWEDAIGTYGSKNIYADIKFKGRPVEPHVNWIWQSIYKSLAKELGLPESSTPNEECMTFFLDPNTHTDNLLDVIELTCLHIERGVPKLPEREITGFGISQKPTDAINELNHRFREHGIGYQYDNGQIIRVDSYFIHAEAVIPALTLISDEGFIGAEQEFRSAHKYYRNQEYEASIVEALKAFESTMKTICDKFSWAYDKTATASKLIEIILKREELVPSYLQNHFSGLRQVLEAGVPTVRNKEAGHGQGTEIRGVPEYLASYILHLTASNIVFLVEAYKAKCRERE</sequence>
<dbReference type="Proteomes" id="UP000631421">
    <property type="component" value="Unassembled WGS sequence"/>
</dbReference>
<reference evidence="3 4" key="1">
    <citation type="journal article" date="2015" name="ISME J.">
        <title>Draft Genome Sequence of Streptomyces incarnatus NRRL8089, which Produces the Nucleoside Antibiotic Sinefungin.</title>
        <authorList>
            <person name="Oshima K."/>
            <person name="Hattori M."/>
            <person name="Shimizu H."/>
            <person name="Fukuda K."/>
            <person name="Nemoto M."/>
            <person name="Inagaki K."/>
            <person name="Tamura T."/>
        </authorList>
    </citation>
    <scope>NUCLEOTIDE SEQUENCE [LARGE SCALE GENOMIC DNA]</scope>
    <source>
        <strain evidence="3 4">FACHB-1277</strain>
    </source>
</reference>
<dbReference type="Pfam" id="PF22809">
    <property type="entry name" value="DUF7014"/>
    <property type="match status" value="1"/>
</dbReference>
<gene>
    <name evidence="3" type="ORF">H6F44_01295</name>
</gene>
<dbReference type="Pfam" id="PF18863">
    <property type="entry name" value="AbiJ_NTD4"/>
    <property type="match status" value="1"/>
</dbReference>
<name>A0A926UQ94_9CYAN</name>
<proteinExistence type="predicted"/>
<evidence type="ECO:0000259" key="1">
    <source>
        <dbReference type="Pfam" id="PF18863"/>
    </source>
</evidence>
<protein>
    <recommendedName>
        <fullName evidence="5">Abortive infection protein-like C-terminal domain-containing protein</fullName>
    </recommendedName>
</protein>
<dbReference type="AlphaFoldDB" id="A0A926UQ94"/>
<dbReference type="NCBIfam" id="NF046078">
    <property type="entry name" value="STM4504_CBY0614"/>
    <property type="match status" value="1"/>
</dbReference>
<keyword evidence="4" id="KW-1185">Reference proteome</keyword>